<keyword evidence="3" id="KW-1185">Reference proteome</keyword>
<dbReference type="EMBL" id="VYYT01000058">
    <property type="protein sequence ID" value="KAK2773193.1"/>
    <property type="molecule type" value="Genomic_DNA"/>
</dbReference>
<sequence length="134" mass="13898">MHFPSVLATLIAAALVAADNANRNCTPDNSGACNFGGTPRCLGVLDTNNRQKYFCVVSCPAASTCPSECSKAGKGGGWCGADNTGSSSGRDAIGRDAPEAIPGYTTTIGGALERNFKLPGCTYSMESYQYIRQS</sequence>
<organism evidence="2 3">
    <name type="scientific">Colletotrichum kahawae</name>
    <name type="common">Coffee berry disease fungus</name>
    <dbReference type="NCBI Taxonomy" id="34407"/>
    <lineage>
        <taxon>Eukaryota</taxon>
        <taxon>Fungi</taxon>
        <taxon>Dikarya</taxon>
        <taxon>Ascomycota</taxon>
        <taxon>Pezizomycotina</taxon>
        <taxon>Sordariomycetes</taxon>
        <taxon>Hypocreomycetidae</taxon>
        <taxon>Glomerellales</taxon>
        <taxon>Glomerellaceae</taxon>
        <taxon>Colletotrichum</taxon>
        <taxon>Colletotrichum gloeosporioides species complex</taxon>
    </lineage>
</organism>
<dbReference type="Proteomes" id="UP001281614">
    <property type="component" value="Unassembled WGS sequence"/>
</dbReference>
<feature type="chain" id="PRO_5042129465" evidence="1">
    <location>
        <begin position="19"/>
        <end position="134"/>
    </location>
</feature>
<evidence type="ECO:0000313" key="3">
    <source>
        <dbReference type="Proteomes" id="UP001281614"/>
    </source>
</evidence>
<comment type="caution">
    <text evidence="2">The sequence shown here is derived from an EMBL/GenBank/DDBJ whole genome shotgun (WGS) entry which is preliminary data.</text>
</comment>
<evidence type="ECO:0000313" key="2">
    <source>
        <dbReference type="EMBL" id="KAK2773193.1"/>
    </source>
</evidence>
<evidence type="ECO:0000256" key="1">
    <source>
        <dbReference type="SAM" id="SignalP"/>
    </source>
</evidence>
<accession>A0AAD9YS13</accession>
<feature type="signal peptide" evidence="1">
    <location>
        <begin position="1"/>
        <end position="18"/>
    </location>
</feature>
<gene>
    <name evidence="2" type="ORF">CKAH01_13611</name>
</gene>
<reference evidence="2" key="1">
    <citation type="submission" date="2023-02" db="EMBL/GenBank/DDBJ databases">
        <title>Colletotrichum kahawae CIFC_Que2 genome sequencing and assembly.</title>
        <authorList>
            <person name="Baroncelli R."/>
        </authorList>
    </citation>
    <scope>NUCLEOTIDE SEQUENCE</scope>
    <source>
        <strain evidence="2">CIFC_Que2</strain>
    </source>
</reference>
<keyword evidence="1" id="KW-0732">Signal</keyword>
<dbReference type="AlphaFoldDB" id="A0AAD9YS13"/>
<proteinExistence type="predicted"/>
<protein>
    <submittedName>
        <fullName evidence="2">Uncharacterized protein</fullName>
    </submittedName>
</protein>
<name>A0AAD9YS13_COLKA</name>